<dbReference type="GO" id="GO:0016874">
    <property type="term" value="F:ligase activity"/>
    <property type="evidence" value="ECO:0007669"/>
    <property type="project" value="UniProtKB-KW"/>
</dbReference>
<dbReference type="GO" id="GO:0016020">
    <property type="term" value="C:membrane"/>
    <property type="evidence" value="ECO:0007669"/>
    <property type="project" value="UniProtKB-SubCell"/>
</dbReference>
<dbReference type="Pfam" id="PF04932">
    <property type="entry name" value="Wzy_C"/>
    <property type="match status" value="1"/>
</dbReference>
<feature type="transmembrane region" description="Helical" evidence="6">
    <location>
        <begin position="107"/>
        <end position="128"/>
    </location>
</feature>
<keyword evidence="3 6" id="KW-1133">Transmembrane helix</keyword>
<proteinExistence type="predicted"/>
<accession>A0A1C4YWH3</accession>
<sequence>MGNRVGQLCLIVGAFAVAVATTVASVNVPLVAVGAVALLLLALFALAQQMDGWRWLLGLTVALLVCASSKLPALVEASFYPRYAAVAALIVWALGRPGRTVARFDPWTRLLIGALWAMAGLATLSFTWSVVPLETLQRGVALLLLAALVHVLIRFRWSDRTVMLADLRVVYLVLSGSALISLGFGLTDGTLLAALSQTDRFEGLYNNPNMLSIVCALTIPLGWAVYQQSRRRRELLGMVPAVACLLLSQSRTGLIAVLVGALWVVLRHGLGRVVRLAAGLAAGLLVAYLFNLLPIIFAGPWMRQLVLRFTDPTDGDLSNGRTEMWQATVDLWWQNRPALGFGYASRNHLFALASLDESFGAGVSVVHNSYLQLLLELGLAAVAPLALLLLAVGRVALRAPVRRADSGLVWLVVTGLLIQVTESAIFGTGQTYPYVFWLVTAGVLLHLPGIPADADDGVEPSPAPAHPHQVHPPVDAAPRRPVPVLR</sequence>
<reference evidence="9" key="1">
    <citation type="submission" date="2016-06" db="EMBL/GenBank/DDBJ databases">
        <authorList>
            <person name="Varghese N."/>
            <person name="Submissions Spin"/>
        </authorList>
    </citation>
    <scope>NUCLEOTIDE SEQUENCE [LARGE SCALE GENOMIC DNA]</scope>
    <source>
        <strain evidence="9">DSM 44100</strain>
    </source>
</reference>
<evidence type="ECO:0000259" key="7">
    <source>
        <dbReference type="Pfam" id="PF04932"/>
    </source>
</evidence>
<dbReference type="InterPro" id="IPR051533">
    <property type="entry name" value="WaaL-like"/>
</dbReference>
<dbReference type="InterPro" id="IPR007016">
    <property type="entry name" value="O-antigen_ligase-rel_domated"/>
</dbReference>
<feature type="transmembrane region" description="Helical" evidence="6">
    <location>
        <begin position="30"/>
        <end position="48"/>
    </location>
</feature>
<feature type="transmembrane region" description="Helical" evidence="6">
    <location>
        <begin position="408"/>
        <end position="427"/>
    </location>
</feature>
<dbReference type="Proteomes" id="UP000198797">
    <property type="component" value="Unassembled WGS sequence"/>
</dbReference>
<dbReference type="OrthoDB" id="3396576at2"/>
<evidence type="ECO:0000256" key="6">
    <source>
        <dbReference type="SAM" id="Phobius"/>
    </source>
</evidence>
<evidence type="ECO:0000313" key="9">
    <source>
        <dbReference type="Proteomes" id="UP000198797"/>
    </source>
</evidence>
<keyword evidence="8" id="KW-0436">Ligase</keyword>
<dbReference type="PANTHER" id="PTHR37422:SF13">
    <property type="entry name" value="LIPOPOLYSACCHARIDE BIOSYNTHESIS PROTEIN PA4999-RELATED"/>
    <property type="match status" value="1"/>
</dbReference>
<organism evidence="8 9">
    <name type="scientific">Micromonospora matsumotoense</name>
    <dbReference type="NCBI Taxonomy" id="121616"/>
    <lineage>
        <taxon>Bacteria</taxon>
        <taxon>Bacillati</taxon>
        <taxon>Actinomycetota</taxon>
        <taxon>Actinomycetes</taxon>
        <taxon>Micromonosporales</taxon>
        <taxon>Micromonosporaceae</taxon>
        <taxon>Micromonospora</taxon>
    </lineage>
</organism>
<evidence type="ECO:0000256" key="4">
    <source>
        <dbReference type="ARBA" id="ARBA00023136"/>
    </source>
</evidence>
<name>A0A1C4YWH3_9ACTN</name>
<keyword evidence="2 6" id="KW-0812">Transmembrane</keyword>
<dbReference type="STRING" id="121616.GA0070216_107202"/>
<feature type="transmembrane region" description="Helical" evidence="6">
    <location>
        <begin position="55"/>
        <end position="73"/>
    </location>
</feature>
<keyword evidence="9" id="KW-1185">Reference proteome</keyword>
<dbReference type="PANTHER" id="PTHR37422">
    <property type="entry name" value="TEICHURONIC ACID BIOSYNTHESIS PROTEIN TUAE"/>
    <property type="match status" value="1"/>
</dbReference>
<comment type="subcellular location">
    <subcellularLocation>
        <location evidence="1">Membrane</location>
        <topology evidence="1">Multi-pass membrane protein</topology>
    </subcellularLocation>
</comment>
<dbReference type="RefSeq" id="WP_141723114.1">
    <property type="nucleotide sequence ID" value="NZ_FMCU01000007.1"/>
</dbReference>
<feature type="transmembrane region" description="Helical" evidence="6">
    <location>
        <begin position="373"/>
        <end position="396"/>
    </location>
</feature>
<gene>
    <name evidence="8" type="ORF">GA0070216_107202</name>
</gene>
<evidence type="ECO:0000256" key="2">
    <source>
        <dbReference type="ARBA" id="ARBA00022692"/>
    </source>
</evidence>
<feature type="region of interest" description="Disordered" evidence="5">
    <location>
        <begin position="456"/>
        <end position="486"/>
    </location>
</feature>
<feature type="transmembrane region" description="Helical" evidence="6">
    <location>
        <begin position="140"/>
        <end position="157"/>
    </location>
</feature>
<evidence type="ECO:0000256" key="5">
    <source>
        <dbReference type="SAM" id="MobiDB-lite"/>
    </source>
</evidence>
<dbReference type="AlphaFoldDB" id="A0A1C4YWH3"/>
<feature type="transmembrane region" description="Helical" evidence="6">
    <location>
        <begin position="276"/>
        <end position="298"/>
    </location>
</feature>
<evidence type="ECO:0000313" key="8">
    <source>
        <dbReference type="EMBL" id="SCF24691.1"/>
    </source>
</evidence>
<feature type="transmembrane region" description="Helical" evidence="6">
    <location>
        <begin position="169"/>
        <end position="187"/>
    </location>
</feature>
<feature type="transmembrane region" description="Helical" evidence="6">
    <location>
        <begin position="207"/>
        <end position="226"/>
    </location>
</feature>
<evidence type="ECO:0000256" key="1">
    <source>
        <dbReference type="ARBA" id="ARBA00004141"/>
    </source>
</evidence>
<feature type="domain" description="O-antigen ligase-related" evidence="7">
    <location>
        <begin position="237"/>
        <end position="383"/>
    </location>
</feature>
<protein>
    <submittedName>
        <fullName evidence="8">O-antigen ligase</fullName>
    </submittedName>
</protein>
<feature type="transmembrane region" description="Helical" evidence="6">
    <location>
        <begin position="79"/>
        <end position="95"/>
    </location>
</feature>
<keyword evidence="4 6" id="KW-0472">Membrane</keyword>
<dbReference type="EMBL" id="FMCU01000007">
    <property type="protein sequence ID" value="SCF24691.1"/>
    <property type="molecule type" value="Genomic_DNA"/>
</dbReference>
<evidence type="ECO:0000256" key="3">
    <source>
        <dbReference type="ARBA" id="ARBA00022989"/>
    </source>
</evidence>